<keyword evidence="1" id="KW-0472">Membrane</keyword>
<dbReference type="Pfam" id="PF04749">
    <property type="entry name" value="PLAC8"/>
    <property type="match status" value="1"/>
</dbReference>
<sequence>MGSLCCGDDRVNKVHVAHAGLFACCCPCVTLAQVSSRLDVFGGYTVVLWGSLVAVVGAMVSTATSIRTQSILSGASKLWFSNANTLQVLSLCCSVVLVVLVTLLRGQVRQRRGMTTNTFRDYVCAACCPCCCLAEMAIMVGTPETYKKCPFGSCEILPAYDPK</sequence>
<evidence type="ECO:0000256" key="1">
    <source>
        <dbReference type="SAM" id="Phobius"/>
    </source>
</evidence>
<evidence type="ECO:0000313" key="2">
    <source>
        <dbReference type="EMBL" id="ETV85946.1"/>
    </source>
</evidence>
<gene>
    <name evidence="2" type="ORF">H257_02459</name>
</gene>
<protein>
    <recommendedName>
        <fullName evidence="3">PLAC8 family protein</fullName>
    </recommendedName>
</protein>
<dbReference type="GeneID" id="20804455"/>
<dbReference type="AlphaFoldDB" id="W4H2V8"/>
<dbReference type="InterPro" id="IPR006461">
    <property type="entry name" value="PLAC_motif_containing"/>
</dbReference>
<dbReference type="OrthoDB" id="1045822at2759"/>
<dbReference type="STRING" id="112090.W4H2V8"/>
<keyword evidence="1" id="KW-0812">Transmembrane</keyword>
<proteinExistence type="predicted"/>
<dbReference type="RefSeq" id="XP_009824418.1">
    <property type="nucleotide sequence ID" value="XM_009826116.1"/>
</dbReference>
<feature type="transmembrane region" description="Helical" evidence="1">
    <location>
        <begin position="46"/>
        <end position="66"/>
    </location>
</feature>
<dbReference type="EMBL" id="KI913117">
    <property type="protein sequence ID" value="ETV85946.1"/>
    <property type="molecule type" value="Genomic_DNA"/>
</dbReference>
<evidence type="ECO:0008006" key="3">
    <source>
        <dbReference type="Google" id="ProtNLM"/>
    </source>
</evidence>
<accession>W4H2V8</accession>
<dbReference type="VEuPathDB" id="FungiDB:H257_02459"/>
<reference evidence="2" key="1">
    <citation type="submission" date="2013-12" db="EMBL/GenBank/DDBJ databases">
        <title>The Genome Sequence of Aphanomyces astaci APO3.</title>
        <authorList>
            <consortium name="The Broad Institute Genomics Platform"/>
            <person name="Russ C."/>
            <person name="Tyler B."/>
            <person name="van West P."/>
            <person name="Dieguez-Uribeondo J."/>
            <person name="Young S.K."/>
            <person name="Zeng Q."/>
            <person name="Gargeya S."/>
            <person name="Fitzgerald M."/>
            <person name="Abouelleil A."/>
            <person name="Alvarado L."/>
            <person name="Chapman S.B."/>
            <person name="Gainer-Dewar J."/>
            <person name="Goldberg J."/>
            <person name="Griggs A."/>
            <person name="Gujja S."/>
            <person name="Hansen M."/>
            <person name="Howarth C."/>
            <person name="Imamovic A."/>
            <person name="Ireland A."/>
            <person name="Larimer J."/>
            <person name="McCowan C."/>
            <person name="Murphy C."/>
            <person name="Pearson M."/>
            <person name="Poon T.W."/>
            <person name="Priest M."/>
            <person name="Roberts A."/>
            <person name="Saif S."/>
            <person name="Shea T."/>
            <person name="Sykes S."/>
            <person name="Wortman J."/>
            <person name="Nusbaum C."/>
            <person name="Birren B."/>
        </authorList>
    </citation>
    <scope>NUCLEOTIDE SEQUENCE [LARGE SCALE GENOMIC DNA]</scope>
    <source>
        <strain evidence="2">APO3</strain>
    </source>
</reference>
<organism evidence="2">
    <name type="scientific">Aphanomyces astaci</name>
    <name type="common">Crayfish plague agent</name>
    <dbReference type="NCBI Taxonomy" id="112090"/>
    <lineage>
        <taxon>Eukaryota</taxon>
        <taxon>Sar</taxon>
        <taxon>Stramenopiles</taxon>
        <taxon>Oomycota</taxon>
        <taxon>Saprolegniomycetes</taxon>
        <taxon>Saprolegniales</taxon>
        <taxon>Verrucalvaceae</taxon>
        <taxon>Aphanomyces</taxon>
    </lineage>
</organism>
<feature type="transmembrane region" description="Helical" evidence="1">
    <location>
        <begin position="86"/>
        <end position="104"/>
    </location>
</feature>
<keyword evidence="1" id="KW-1133">Transmembrane helix</keyword>
<name>W4H2V8_APHAT</name>
<feature type="transmembrane region" description="Helical" evidence="1">
    <location>
        <begin position="16"/>
        <end position="34"/>
    </location>
</feature>